<organism evidence="2">
    <name type="scientific">Streptomyces sp. NBC_00119</name>
    <dbReference type="NCBI Taxonomy" id="2975659"/>
    <lineage>
        <taxon>Bacteria</taxon>
        <taxon>Bacillati</taxon>
        <taxon>Actinomycetota</taxon>
        <taxon>Actinomycetes</taxon>
        <taxon>Kitasatosporales</taxon>
        <taxon>Streptomycetaceae</taxon>
        <taxon>Streptomyces</taxon>
    </lineage>
</organism>
<dbReference type="InterPro" id="IPR029016">
    <property type="entry name" value="GAF-like_dom_sf"/>
</dbReference>
<accession>A0AAU1UJP1</accession>
<dbReference type="PANTHER" id="PTHR43102:SF2">
    <property type="entry name" value="GAF DOMAIN-CONTAINING PROTEIN"/>
    <property type="match status" value="1"/>
</dbReference>
<evidence type="ECO:0000313" key="2">
    <source>
        <dbReference type="EMBL" id="WTS17347.1"/>
    </source>
</evidence>
<sequence>MPFDAETGLHIAAPDTELDARVERLAQLGLGDAAADLDALASELAEAAGTPYAMVNLITDQQFFAGLHTPQGLPNTLGPHDAMNGPEVGRVMARDHGYCPEVISRRIPLVLPDVYAAPRFAGNPVVDELGIRVYLGAPLIDEETGIALGTVCAVGTEPRALATARGSLDLIKRFRDQAMVRIYERAGQPRL</sequence>
<gene>
    <name evidence="2" type="ORF">OHU69_43705</name>
</gene>
<dbReference type="Gene3D" id="3.30.450.40">
    <property type="match status" value="1"/>
</dbReference>
<proteinExistence type="predicted"/>
<dbReference type="PANTHER" id="PTHR43102">
    <property type="entry name" value="SLR1143 PROTEIN"/>
    <property type="match status" value="1"/>
</dbReference>
<name>A0AAU1UJP1_9ACTN</name>
<feature type="domain" description="GAF" evidence="1">
    <location>
        <begin position="37"/>
        <end position="181"/>
    </location>
</feature>
<evidence type="ECO:0000259" key="1">
    <source>
        <dbReference type="Pfam" id="PF01590"/>
    </source>
</evidence>
<dbReference type="AlphaFoldDB" id="A0AAU1UJP1"/>
<reference evidence="2" key="1">
    <citation type="submission" date="2022-10" db="EMBL/GenBank/DDBJ databases">
        <title>The complete genomes of actinobacterial strains from the NBC collection.</title>
        <authorList>
            <person name="Joergensen T.S."/>
            <person name="Alvarez Arevalo M."/>
            <person name="Sterndorff E.B."/>
            <person name="Faurdal D."/>
            <person name="Vuksanovic O."/>
            <person name="Mourched A.-S."/>
            <person name="Charusanti P."/>
            <person name="Shaw S."/>
            <person name="Blin K."/>
            <person name="Weber T."/>
        </authorList>
    </citation>
    <scope>NUCLEOTIDE SEQUENCE</scope>
    <source>
        <strain evidence="2">NBC_00119</strain>
    </source>
</reference>
<dbReference type="EMBL" id="CP108195">
    <property type="protein sequence ID" value="WTS17347.1"/>
    <property type="molecule type" value="Genomic_DNA"/>
</dbReference>
<dbReference type="Pfam" id="PF01590">
    <property type="entry name" value="GAF"/>
    <property type="match status" value="1"/>
</dbReference>
<dbReference type="SUPFAM" id="SSF55781">
    <property type="entry name" value="GAF domain-like"/>
    <property type="match status" value="1"/>
</dbReference>
<protein>
    <submittedName>
        <fullName evidence="2">GAF domain-containing protein</fullName>
    </submittedName>
</protein>
<dbReference type="InterPro" id="IPR003018">
    <property type="entry name" value="GAF"/>
</dbReference>